<dbReference type="PROSITE" id="PS00113">
    <property type="entry name" value="ADENYLATE_KINASE"/>
    <property type="match status" value="1"/>
</dbReference>
<reference evidence="9" key="1">
    <citation type="submission" date="2024-02" db="EMBL/GenBank/DDBJ databases">
        <authorList>
            <consortium name="ELIXIR-Norway"/>
            <consortium name="Elixir Norway"/>
        </authorList>
    </citation>
    <scope>NUCLEOTIDE SEQUENCE</scope>
</reference>
<evidence type="ECO:0000256" key="7">
    <source>
        <dbReference type="RuleBase" id="RU003330"/>
    </source>
</evidence>
<gene>
    <name evidence="9" type="ORF">CSSPTR1EN2_LOCUS9934</name>
</gene>
<dbReference type="InterPro" id="IPR006259">
    <property type="entry name" value="Adenyl_kin_sub"/>
</dbReference>
<name>A0ABP0U0R8_9BRYO</name>
<evidence type="ECO:0000256" key="6">
    <source>
        <dbReference type="ARBA" id="ARBA00022777"/>
    </source>
</evidence>
<keyword evidence="5" id="KW-0547">Nucleotide-binding</keyword>
<evidence type="ECO:0000256" key="3">
    <source>
        <dbReference type="ARBA" id="ARBA00012955"/>
    </source>
</evidence>
<dbReference type="SUPFAM" id="SSF52540">
    <property type="entry name" value="P-loop containing nucleoside triphosphate hydrolases"/>
    <property type="match status" value="1"/>
</dbReference>
<keyword evidence="4 7" id="KW-0808">Transferase</keyword>
<evidence type="ECO:0000256" key="2">
    <source>
        <dbReference type="ARBA" id="ARBA00007220"/>
    </source>
</evidence>
<keyword evidence="10" id="KW-1185">Reference proteome</keyword>
<evidence type="ECO:0000256" key="5">
    <source>
        <dbReference type="ARBA" id="ARBA00022741"/>
    </source>
</evidence>
<organism evidence="9 10">
    <name type="scientific">Sphagnum troendelagicum</name>
    <dbReference type="NCBI Taxonomy" id="128251"/>
    <lineage>
        <taxon>Eukaryota</taxon>
        <taxon>Viridiplantae</taxon>
        <taxon>Streptophyta</taxon>
        <taxon>Embryophyta</taxon>
        <taxon>Bryophyta</taxon>
        <taxon>Sphagnophytina</taxon>
        <taxon>Sphagnopsida</taxon>
        <taxon>Sphagnales</taxon>
        <taxon>Sphagnaceae</taxon>
        <taxon>Sphagnum</taxon>
    </lineage>
</organism>
<dbReference type="EMBL" id="OZ019909">
    <property type="protein sequence ID" value="CAK9209645.1"/>
    <property type="molecule type" value="Genomic_DNA"/>
</dbReference>
<dbReference type="Proteomes" id="UP001497512">
    <property type="component" value="Chromosome 17"/>
</dbReference>
<protein>
    <recommendedName>
        <fullName evidence="3">adenylate kinase</fullName>
        <ecNumber evidence="3">2.7.4.3</ecNumber>
    </recommendedName>
</protein>
<feature type="domain" description="Adenylate kinase active site lid" evidence="8">
    <location>
        <begin position="154"/>
        <end position="189"/>
    </location>
</feature>
<accession>A0ABP0U0R8</accession>
<dbReference type="PANTHER" id="PTHR23359">
    <property type="entry name" value="NUCLEOTIDE KINASE"/>
    <property type="match status" value="1"/>
</dbReference>
<dbReference type="Pfam" id="PF05191">
    <property type="entry name" value="ADK_lid"/>
    <property type="match status" value="1"/>
</dbReference>
<dbReference type="NCBIfam" id="NF001381">
    <property type="entry name" value="PRK00279.1-3"/>
    <property type="match status" value="1"/>
</dbReference>
<proteinExistence type="inferred from homology"/>
<dbReference type="Gene3D" id="3.40.50.300">
    <property type="entry name" value="P-loop containing nucleotide triphosphate hydrolases"/>
    <property type="match status" value="1"/>
</dbReference>
<dbReference type="EC" id="2.7.4.3" evidence="3"/>
<comment type="similarity">
    <text evidence="2 7">Belongs to the adenylate kinase family.</text>
</comment>
<sequence length="241" mass="26694">MANLEDVSNEDLFAEFLRRMKCATKGEKRIILIGPPGCGKGTQSPFIKEEYCLCHLATGDMLREAVAKQTKLGLEAKQAMEAGQLVSDDLVVGIINDALKRPACAKGFVLDGFPRTVVQAEKLSAMLAKHGQEINNVFNFDIPDSVLEERITGRWVHLASGRSYHSKFAPPKVAGIDDVTGEPLVQRKDDNVEVLRKRLDAFHTQTVPVIEYYTEKHKVTTLEANAPTSEVSRQIERALGF</sequence>
<evidence type="ECO:0000256" key="4">
    <source>
        <dbReference type="ARBA" id="ARBA00022679"/>
    </source>
</evidence>
<evidence type="ECO:0000256" key="1">
    <source>
        <dbReference type="ARBA" id="ARBA00000582"/>
    </source>
</evidence>
<comment type="catalytic activity">
    <reaction evidence="1">
        <text>AMP + ATP = 2 ADP</text>
        <dbReference type="Rhea" id="RHEA:12973"/>
        <dbReference type="ChEBI" id="CHEBI:30616"/>
        <dbReference type="ChEBI" id="CHEBI:456215"/>
        <dbReference type="ChEBI" id="CHEBI:456216"/>
        <dbReference type="EC" id="2.7.4.3"/>
    </reaction>
</comment>
<dbReference type="InterPro" id="IPR000850">
    <property type="entry name" value="Adenylat/UMP-CMP_kin"/>
</dbReference>
<evidence type="ECO:0000313" key="9">
    <source>
        <dbReference type="EMBL" id="CAK9209645.1"/>
    </source>
</evidence>
<dbReference type="PRINTS" id="PR00094">
    <property type="entry name" value="ADENYLTKNASE"/>
</dbReference>
<dbReference type="CDD" id="cd01428">
    <property type="entry name" value="ADK"/>
    <property type="match status" value="1"/>
</dbReference>
<keyword evidence="6 7" id="KW-0418">Kinase</keyword>
<dbReference type="InterPro" id="IPR033690">
    <property type="entry name" value="Adenylat_kinase_CS"/>
</dbReference>
<dbReference type="HAMAP" id="MF_00235">
    <property type="entry name" value="Adenylate_kinase_Adk"/>
    <property type="match status" value="1"/>
</dbReference>
<dbReference type="Pfam" id="PF00406">
    <property type="entry name" value="ADK"/>
    <property type="match status" value="1"/>
</dbReference>
<dbReference type="InterPro" id="IPR027417">
    <property type="entry name" value="P-loop_NTPase"/>
</dbReference>
<evidence type="ECO:0000259" key="8">
    <source>
        <dbReference type="Pfam" id="PF05191"/>
    </source>
</evidence>
<evidence type="ECO:0000313" key="10">
    <source>
        <dbReference type="Proteomes" id="UP001497512"/>
    </source>
</evidence>
<dbReference type="NCBIfam" id="TIGR01351">
    <property type="entry name" value="adk"/>
    <property type="match status" value="1"/>
</dbReference>
<dbReference type="InterPro" id="IPR007862">
    <property type="entry name" value="Adenylate_kinase_lid-dom"/>
</dbReference>